<accession>A0A1V6C5V1</accession>
<evidence type="ECO:0008006" key="3">
    <source>
        <dbReference type="Google" id="ProtNLM"/>
    </source>
</evidence>
<keyword evidence="1" id="KW-0812">Transmembrane</keyword>
<gene>
    <name evidence="2" type="ORF">BWX89_01370</name>
</gene>
<sequence length="166" mass="18384">MKKIKIIFIGLLFGRIIFLYGGDRTNVSALITNPTLFDGRIVQVEGELVGDIIEGSDGFWVNLLDSESAIGIWCPVVEKAKIRFLGRYEVQGDYVRITGVFHRQCGQHAGDIDIHANSVDVLQQGYEVPEEIPLEKAFFAIFLGIVSLAAIGILQVLSRRETHPNG</sequence>
<evidence type="ECO:0000313" key="2">
    <source>
        <dbReference type="EMBL" id="OQB72289.1"/>
    </source>
</evidence>
<name>A0A1V6C5V1_UNCT6</name>
<keyword evidence="1" id="KW-1133">Transmembrane helix</keyword>
<dbReference type="AlphaFoldDB" id="A0A1V6C5V1"/>
<feature type="transmembrane region" description="Helical" evidence="1">
    <location>
        <begin position="137"/>
        <end position="157"/>
    </location>
</feature>
<organism evidence="2">
    <name type="scientific">candidate division TA06 bacterium ADurb.Bin131</name>
    <dbReference type="NCBI Taxonomy" id="1852827"/>
    <lineage>
        <taxon>Bacteria</taxon>
        <taxon>Bacteria division TA06</taxon>
    </lineage>
</organism>
<comment type="caution">
    <text evidence="2">The sequence shown here is derived from an EMBL/GenBank/DDBJ whole genome shotgun (WGS) entry which is preliminary data.</text>
</comment>
<dbReference type="EMBL" id="MWDQ01000135">
    <property type="protein sequence ID" value="OQB72289.1"/>
    <property type="molecule type" value="Genomic_DNA"/>
</dbReference>
<proteinExistence type="predicted"/>
<keyword evidence="1" id="KW-0472">Membrane</keyword>
<evidence type="ECO:0000256" key="1">
    <source>
        <dbReference type="SAM" id="Phobius"/>
    </source>
</evidence>
<dbReference type="Proteomes" id="UP000485562">
    <property type="component" value="Unassembled WGS sequence"/>
</dbReference>
<protein>
    <recommendedName>
        <fullName evidence="3">DNA-binding protein</fullName>
    </recommendedName>
</protein>
<reference evidence="2" key="1">
    <citation type="submission" date="2017-02" db="EMBL/GenBank/DDBJ databases">
        <title>Delving into the versatile metabolic prowess of the omnipresent phylum Bacteroidetes.</title>
        <authorList>
            <person name="Nobu M.K."/>
            <person name="Mei R."/>
            <person name="Narihiro T."/>
            <person name="Kuroda K."/>
            <person name="Liu W.-T."/>
        </authorList>
    </citation>
    <scope>NUCLEOTIDE SEQUENCE</scope>
    <source>
        <strain evidence="2">ADurb.Bin131</strain>
    </source>
</reference>